<evidence type="ECO:0000256" key="3">
    <source>
        <dbReference type="ARBA" id="ARBA00023163"/>
    </source>
</evidence>
<dbReference type="PRINTS" id="PR00455">
    <property type="entry name" value="HTHTETR"/>
</dbReference>
<dbReference type="PANTHER" id="PTHR30055">
    <property type="entry name" value="HTH-TYPE TRANSCRIPTIONAL REGULATOR RUTR"/>
    <property type="match status" value="1"/>
</dbReference>
<name>A0A917AIT6_9RHOB</name>
<dbReference type="PANTHER" id="PTHR30055:SF234">
    <property type="entry name" value="HTH-TYPE TRANSCRIPTIONAL REGULATOR BETI"/>
    <property type="match status" value="1"/>
</dbReference>
<dbReference type="InterPro" id="IPR036271">
    <property type="entry name" value="Tet_transcr_reg_TetR-rel_C_sf"/>
</dbReference>
<evidence type="ECO:0000256" key="2">
    <source>
        <dbReference type="ARBA" id="ARBA00023125"/>
    </source>
</evidence>
<dbReference type="GO" id="GO:0003700">
    <property type="term" value="F:DNA-binding transcription factor activity"/>
    <property type="evidence" value="ECO:0007669"/>
    <property type="project" value="TreeGrafter"/>
</dbReference>
<dbReference type="AlphaFoldDB" id="A0A917AIT6"/>
<dbReference type="Gene3D" id="1.10.357.10">
    <property type="entry name" value="Tetracycline Repressor, domain 2"/>
    <property type="match status" value="1"/>
</dbReference>
<keyword evidence="7" id="KW-1185">Reference proteome</keyword>
<dbReference type="GO" id="GO:0000976">
    <property type="term" value="F:transcription cis-regulatory region binding"/>
    <property type="evidence" value="ECO:0007669"/>
    <property type="project" value="TreeGrafter"/>
</dbReference>
<dbReference type="Pfam" id="PF13305">
    <property type="entry name" value="TetR_C_33"/>
    <property type="match status" value="1"/>
</dbReference>
<evidence type="ECO:0000256" key="4">
    <source>
        <dbReference type="PROSITE-ProRule" id="PRU00335"/>
    </source>
</evidence>
<evidence type="ECO:0000256" key="1">
    <source>
        <dbReference type="ARBA" id="ARBA00023015"/>
    </source>
</evidence>
<dbReference type="InterPro" id="IPR025996">
    <property type="entry name" value="MT1864/Rv1816-like_C"/>
</dbReference>
<dbReference type="SUPFAM" id="SSF48498">
    <property type="entry name" value="Tetracyclin repressor-like, C-terminal domain"/>
    <property type="match status" value="1"/>
</dbReference>
<proteinExistence type="predicted"/>
<evidence type="ECO:0000259" key="5">
    <source>
        <dbReference type="PROSITE" id="PS50977"/>
    </source>
</evidence>
<comment type="caution">
    <text evidence="6">The sequence shown here is derived from an EMBL/GenBank/DDBJ whole genome shotgun (WGS) entry which is preliminary data.</text>
</comment>
<evidence type="ECO:0000313" key="7">
    <source>
        <dbReference type="Proteomes" id="UP000606730"/>
    </source>
</evidence>
<reference evidence="6" key="1">
    <citation type="journal article" date="2014" name="Int. J. Syst. Evol. Microbiol.">
        <title>Complete genome sequence of Corynebacterium casei LMG S-19264T (=DSM 44701T), isolated from a smear-ripened cheese.</title>
        <authorList>
            <consortium name="US DOE Joint Genome Institute (JGI-PGF)"/>
            <person name="Walter F."/>
            <person name="Albersmeier A."/>
            <person name="Kalinowski J."/>
            <person name="Ruckert C."/>
        </authorList>
    </citation>
    <scope>NUCLEOTIDE SEQUENCE</scope>
    <source>
        <strain evidence="6">CGMCC 1.16012</strain>
    </source>
</reference>
<gene>
    <name evidence="6" type="ORF">GCM10011517_22560</name>
</gene>
<organism evidence="6 7">
    <name type="scientific">Actibacterium pelagium</name>
    <dbReference type="NCBI Taxonomy" id="2029103"/>
    <lineage>
        <taxon>Bacteria</taxon>
        <taxon>Pseudomonadati</taxon>
        <taxon>Pseudomonadota</taxon>
        <taxon>Alphaproteobacteria</taxon>
        <taxon>Rhodobacterales</taxon>
        <taxon>Roseobacteraceae</taxon>
        <taxon>Actibacterium</taxon>
    </lineage>
</organism>
<protein>
    <submittedName>
        <fullName evidence="6">TetR family transcriptional regulator</fullName>
    </submittedName>
</protein>
<dbReference type="InterPro" id="IPR050109">
    <property type="entry name" value="HTH-type_TetR-like_transc_reg"/>
</dbReference>
<dbReference type="InterPro" id="IPR001647">
    <property type="entry name" value="HTH_TetR"/>
</dbReference>
<reference evidence="6" key="2">
    <citation type="submission" date="2020-09" db="EMBL/GenBank/DDBJ databases">
        <authorList>
            <person name="Sun Q."/>
            <person name="Zhou Y."/>
        </authorList>
    </citation>
    <scope>NUCLEOTIDE SEQUENCE</scope>
    <source>
        <strain evidence="6">CGMCC 1.16012</strain>
    </source>
</reference>
<keyword evidence="1" id="KW-0805">Transcription regulation</keyword>
<dbReference type="Proteomes" id="UP000606730">
    <property type="component" value="Unassembled WGS sequence"/>
</dbReference>
<feature type="domain" description="HTH tetR-type" evidence="5">
    <location>
        <begin position="17"/>
        <end position="77"/>
    </location>
</feature>
<feature type="DNA-binding region" description="H-T-H motif" evidence="4">
    <location>
        <begin position="40"/>
        <end position="59"/>
    </location>
</feature>
<sequence>MQYHRVTMARRSDHTREELGKLILISARRIVREHGIDALSARKVASDVGYTVGTIYQHFGNMDDLVHRMNGETLEMLFDHCSKLPTQEPPGDRLFSLARAFVNFAEKHPSEWDAVISYRYGPDHEWAVGYDEMVNQLLGLLTDATSSLYCGGHREEQVLDIRLLWASMYGIFSLHASDRLGKGVTVDDLARRLVDVYLRAMR</sequence>
<dbReference type="Pfam" id="PF00440">
    <property type="entry name" value="TetR_N"/>
    <property type="match status" value="1"/>
</dbReference>
<dbReference type="SUPFAM" id="SSF46689">
    <property type="entry name" value="Homeodomain-like"/>
    <property type="match status" value="1"/>
</dbReference>
<accession>A0A917AIT6</accession>
<keyword evidence="2 4" id="KW-0238">DNA-binding</keyword>
<dbReference type="InterPro" id="IPR009057">
    <property type="entry name" value="Homeodomain-like_sf"/>
</dbReference>
<dbReference type="EMBL" id="BMKN01000002">
    <property type="protein sequence ID" value="GGE54440.1"/>
    <property type="molecule type" value="Genomic_DNA"/>
</dbReference>
<evidence type="ECO:0000313" key="6">
    <source>
        <dbReference type="EMBL" id="GGE54440.1"/>
    </source>
</evidence>
<keyword evidence="3" id="KW-0804">Transcription</keyword>
<dbReference type="PROSITE" id="PS50977">
    <property type="entry name" value="HTH_TETR_2"/>
    <property type="match status" value="1"/>
</dbReference>